<dbReference type="EC" id="1.14.99.60" evidence="9"/>
<evidence type="ECO:0000313" key="11">
    <source>
        <dbReference type="Proteomes" id="UP000015462"/>
    </source>
</evidence>
<comment type="subcellular location">
    <subcellularLocation>
        <location evidence="9">Cell membrane</location>
        <topology evidence="9">Peripheral membrane protein</topology>
    </subcellularLocation>
</comment>
<dbReference type="InterPro" id="IPR009078">
    <property type="entry name" value="Ferritin-like_SF"/>
</dbReference>
<dbReference type="HAMAP" id="MF_01658">
    <property type="entry name" value="COQ7"/>
    <property type="match status" value="1"/>
</dbReference>
<dbReference type="RefSeq" id="WP_016390469.1">
    <property type="nucleotide sequence ID" value="NZ_KE646808.1"/>
</dbReference>
<feature type="binding site" evidence="9">
    <location>
        <position position="95"/>
    </location>
    <ligand>
        <name>Fe cation</name>
        <dbReference type="ChEBI" id="CHEBI:24875"/>
        <label>1</label>
    </ligand>
</feature>
<evidence type="ECO:0000256" key="1">
    <source>
        <dbReference type="ARBA" id="ARBA00004749"/>
    </source>
</evidence>
<dbReference type="Gene3D" id="1.20.1260.10">
    <property type="match status" value="1"/>
</dbReference>
<dbReference type="SUPFAM" id="SSF47240">
    <property type="entry name" value="Ferritin-like"/>
    <property type="match status" value="1"/>
</dbReference>
<dbReference type="Pfam" id="PF03232">
    <property type="entry name" value="COQ7"/>
    <property type="match status" value="1"/>
</dbReference>
<feature type="binding site" evidence="9">
    <location>
        <position position="62"/>
    </location>
    <ligand>
        <name>Fe cation</name>
        <dbReference type="ChEBI" id="CHEBI:24875"/>
        <label>1</label>
    </ligand>
</feature>
<evidence type="ECO:0000256" key="9">
    <source>
        <dbReference type="HAMAP-Rule" id="MF_01658"/>
    </source>
</evidence>
<comment type="cofactor">
    <cofactor evidence="9">
        <name>Fe cation</name>
        <dbReference type="ChEBI" id="CHEBI:24875"/>
    </cofactor>
    <text evidence="9">Binds 2 iron ions per subunit.</text>
</comment>
<dbReference type="EMBL" id="ASHL01000005">
    <property type="protein sequence ID" value="EPD12902.1"/>
    <property type="molecule type" value="Genomic_DNA"/>
</dbReference>
<feature type="binding site" evidence="9">
    <location>
        <position position="92"/>
    </location>
    <ligand>
        <name>Fe cation</name>
        <dbReference type="ChEBI" id="CHEBI:24875"/>
        <label>2</label>
    </ligand>
</feature>
<gene>
    <name evidence="9" type="primary">coq7</name>
    <name evidence="10" type="ORF">L196_07059</name>
</gene>
<dbReference type="GO" id="GO:0046872">
    <property type="term" value="F:metal ion binding"/>
    <property type="evidence" value="ECO:0007669"/>
    <property type="project" value="UniProtKB-KW"/>
</dbReference>
<keyword evidence="5 9" id="KW-0560">Oxidoreductase</keyword>
<reference evidence="10 11" key="1">
    <citation type="journal article" date="2013" name="Genome Announc.">
        <title>Genome Sequence of the Pyrene- and Fluoranthene-Degrading Bacterium Cycloclasticus sp. Strain PY97M.</title>
        <authorList>
            <person name="Cui Z."/>
            <person name="Xu G."/>
            <person name="Li Q."/>
            <person name="Gao W."/>
            <person name="Zheng L."/>
        </authorList>
    </citation>
    <scope>NUCLEOTIDE SEQUENCE [LARGE SCALE GENOMIC DNA]</scope>
    <source>
        <strain evidence="10 11">PY97M</strain>
    </source>
</reference>
<protein>
    <recommendedName>
        <fullName evidence="9">3-demethoxyubiquinol 3-hydroxylase</fullName>
        <shortName evidence="9">DMQ hydroxylase</shortName>
        <ecNumber evidence="9">1.14.99.60</ecNumber>
    </recommendedName>
    <alternativeName>
        <fullName evidence="9">2-nonaprenyl-3-methyl-6-methoxy-1,4-benzoquinol hydroxylase</fullName>
    </alternativeName>
</protein>
<keyword evidence="8 9" id="KW-0472">Membrane</keyword>
<evidence type="ECO:0000256" key="8">
    <source>
        <dbReference type="ARBA" id="ARBA00023136"/>
    </source>
</evidence>
<comment type="catalytic activity">
    <reaction evidence="9">
        <text>a 5-methoxy-2-methyl-3-(all-trans-polyprenyl)benzene-1,4-diol + AH2 + O2 = a 3-demethylubiquinol + A + H2O</text>
        <dbReference type="Rhea" id="RHEA:50908"/>
        <dbReference type="Rhea" id="RHEA-COMP:10859"/>
        <dbReference type="Rhea" id="RHEA-COMP:10914"/>
        <dbReference type="ChEBI" id="CHEBI:13193"/>
        <dbReference type="ChEBI" id="CHEBI:15377"/>
        <dbReference type="ChEBI" id="CHEBI:15379"/>
        <dbReference type="ChEBI" id="CHEBI:17499"/>
        <dbReference type="ChEBI" id="CHEBI:84167"/>
        <dbReference type="ChEBI" id="CHEBI:84422"/>
        <dbReference type="EC" id="1.14.99.60"/>
    </reaction>
</comment>
<dbReference type="InterPro" id="IPR011566">
    <property type="entry name" value="Ubq_synth_Coq7"/>
</dbReference>
<keyword evidence="2 9" id="KW-1003">Cell membrane</keyword>
<keyword evidence="7 9" id="KW-0503">Monooxygenase</keyword>
<comment type="caution">
    <text evidence="10">The sequence shown here is derived from an EMBL/GenBank/DDBJ whole genome shotgun (WGS) entry which is preliminary data.</text>
</comment>
<evidence type="ECO:0000313" key="10">
    <source>
        <dbReference type="EMBL" id="EPD12902.1"/>
    </source>
</evidence>
<evidence type="ECO:0000256" key="2">
    <source>
        <dbReference type="ARBA" id="ARBA00022475"/>
    </source>
</evidence>
<evidence type="ECO:0000256" key="6">
    <source>
        <dbReference type="ARBA" id="ARBA00023004"/>
    </source>
</evidence>
<feature type="binding site" evidence="9">
    <location>
        <position position="176"/>
    </location>
    <ligand>
        <name>Fe cation</name>
        <dbReference type="ChEBI" id="CHEBI:24875"/>
        <label>2</label>
    </ligand>
</feature>
<dbReference type="InterPro" id="IPR047809">
    <property type="entry name" value="COQ7_proteobact"/>
</dbReference>
<organism evidence="10 11">
    <name type="scientific">Cycloclasticus pugetii</name>
    <dbReference type="NCBI Taxonomy" id="34068"/>
    <lineage>
        <taxon>Bacteria</taxon>
        <taxon>Pseudomonadati</taxon>
        <taxon>Pseudomonadota</taxon>
        <taxon>Gammaproteobacteria</taxon>
        <taxon>Thiotrichales</taxon>
        <taxon>Piscirickettsiaceae</taxon>
        <taxon>Cycloclasticus</taxon>
    </lineage>
</organism>
<dbReference type="Proteomes" id="UP000015462">
    <property type="component" value="Unassembled WGS sequence"/>
</dbReference>
<keyword evidence="11" id="KW-1185">Reference proteome</keyword>
<dbReference type="GO" id="GO:0006744">
    <property type="term" value="P:ubiquinone biosynthetic process"/>
    <property type="evidence" value="ECO:0007669"/>
    <property type="project" value="UniProtKB-UniRule"/>
</dbReference>
<evidence type="ECO:0000256" key="7">
    <source>
        <dbReference type="ARBA" id="ARBA00023033"/>
    </source>
</evidence>
<name>A0AB33Z0Y0_9GAMM</name>
<dbReference type="GO" id="GO:0008682">
    <property type="term" value="F:3-demethoxyubiquinol 3-hydroxylase activity"/>
    <property type="evidence" value="ECO:0007669"/>
    <property type="project" value="UniProtKB-EC"/>
</dbReference>
<dbReference type="AlphaFoldDB" id="A0AB33Z0Y0"/>
<evidence type="ECO:0000256" key="3">
    <source>
        <dbReference type="ARBA" id="ARBA00022688"/>
    </source>
</evidence>
<sequence length="213" mass="23471">MQRAYSTADNLIAHANRVLRTLAGHAKTTGRENPSDAVEDNDLNEDEAKLSAQLMRVNHAGEVAAQALYQGQSLTARNKAVQEKLTQAAEEENDHLVWCRKRLDQLGEKTSILDPAWYLGSLAIGATAGLAGDKWSLGFLAETEKQVVQHIESHLEKLPDTDHKTRAILNQMHEDESQHATSAIEQGGAELPAPIKQGMRLVSKIMTKTSFWV</sequence>
<dbReference type="GO" id="GO:0005886">
    <property type="term" value="C:plasma membrane"/>
    <property type="evidence" value="ECO:0007669"/>
    <property type="project" value="UniProtKB-SubCell"/>
</dbReference>
<feature type="binding site" evidence="9">
    <location>
        <position position="92"/>
    </location>
    <ligand>
        <name>Fe cation</name>
        <dbReference type="ChEBI" id="CHEBI:24875"/>
        <label>1</label>
    </ligand>
</feature>
<feature type="binding site" evidence="9">
    <location>
        <position position="144"/>
    </location>
    <ligand>
        <name>Fe cation</name>
        <dbReference type="ChEBI" id="CHEBI:24875"/>
        <label>2</label>
    </ligand>
</feature>
<feature type="binding site" evidence="9">
    <location>
        <position position="179"/>
    </location>
    <ligand>
        <name>Fe cation</name>
        <dbReference type="ChEBI" id="CHEBI:24875"/>
        <label>2</label>
    </ligand>
</feature>
<keyword evidence="6 9" id="KW-0408">Iron</keyword>
<dbReference type="PANTHER" id="PTHR11237">
    <property type="entry name" value="COENZYME Q10 BIOSYNTHESIS PROTEIN 7"/>
    <property type="match status" value="1"/>
</dbReference>
<comment type="function">
    <text evidence="9">Catalyzes the hydroxylation of 2-nonaprenyl-3-methyl-6-methoxy-1,4-benzoquinol during ubiquinone biosynthesis.</text>
</comment>
<comment type="similarity">
    <text evidence="9">Belongs to the COQ7 family.</text>
</comment>
<dbReference type="PANTHER" id="PTHR11237:SF4">
    <property type="entry name" value="5-DEMETHOXYUBIQUINONE HYDROXYLASE, MITOCHONDRIAL"/>
    <property type="match status" value="1"/>
</dbReference>
<evidence type="ECO:0000256" key="5">
    <source>
        <dbReference type="ARBA" id="ARBA00023002"/>
    </source>
</evidence>
<feature type="binding site" evidence="9">
    <location>
        <position position="176"/>
    </location>
    <ligand>
        <name>Fe cation</name>
        <dbReference type="ChEBI" id="CHEBI:24875"/>
        <label>1</label>
    </ligand>
</feature>
<keyword evidence="3 9" id="KW-0831">Ubiquinone biosynthesis</keyword>
<proteinExistence type="inferred from homology"/>
<accession>A0AB33Z0Y0</accession>
<dbReference type="CDD" id="cd01042">
    <property type="entry name" value="DMQH"/>
    <property type="match status" value="1"/>
</dbReference>
<comment type="pathway">
    <text evidence="1 9">Cofactor biosynthesis; ubiquinone biosynthesis.</text>
</comment>
<evidence type="ECO:0000256" key="4">
    <source>
        <dbReference type="ARBA" id="ARBA00022723"/>
    </source>
</evidence>
<dbReference type="NCBIfam" id="NF033656">
    <property type="entry name" value="DMQ_monoox_COQ7"/>
    <property type="match status" value="1"/>
</dbReference>
<dbReference type="InterPro" id="IPR012347">
    <property type="entry name" value="Ferritin-like"/>
</dbReference>
<keyword evidence="4 9" id="KW-0479">Metal-binding</keyword>